<dbReference type="RefSeq" id="WP_328958167.1">
    <property type="nucleotide sequence ID" value="NZ_CP108110.1"/>
</dbReference>
<evidence type="ECO:0000313" key="8">
    <source>
        <dbReference type="Proteomes" id="UP001432222"/>
    </source>
</evidence>
<evidence type="ECO:0000256" key="4">
    <source>
        <dbReference type="ARBA" id="ARBA00022723"/>
    </source>
</evidence>
<keyword evidence="2" id="KW-0004">4Fe-4S</keyword>
<keyword evidence="6" id="KW-0411">Iron-sulfur</keyword>
<evidence type="ECO:0000313" key="7">
    <source>
        <dbReference type="EMBL" id="WUQ87607.1"/>
    </source>
</evidence>
<evidence type="ECO:0000256" key="1">
    <source>
        <dbReference type="ARBA" id="ARBA00001966"/>
    </source>
</evidence>
<keyword evidence="3" id="KW-0949">S-adenosyl-L-methionine</keyword>
<accession>A0ABZ1U8V3</accession>
<reference evidence="7" key="1">
    <citation type="submission" date="2022-10" db="EMBL/GenBank/DDBJ databases">
        <title>The complete genomes of actinobacterial strains from the NBC collection.</title>
        <authorList>
            <person name="Joergensen T.S."/>
            <person name="Alvarez Arevalo M."/>
            <person name="Sterndorff E.B."/>
            <person name="Faurdal D."/>
            <person name="Vuksanovic O."/>
            <person name="Mourched A.-S."/>
            <person name="Charusanti P."/>
            <person name="Shaw S."/>
            <person name="Blin K."/>
            <person name="Weber T."/>
        </authorList>
    </citation>
    <scope>NUCLEOTIDE SEQUENCE</scope>
    <source>
        <strain evidence="7">NBC_00222</strain>
    </source>
</reference>
<comment type="cofactor">
    <cofactor evidence="1">
        <name>[4Fe-4S] cluster</name>
        <dbReference type="ChEBI" id="CHEBI:49883"/>
    </cofactor>
</comment>
<dbReference type="InterPro" id="IPR034457">
    <property type="entry name" value="Organic_radical-activating"/>
</dbReference>
<sequence>MAGLSQDGGSPAAADPGTAVTDTAAPTVVAPTVAALVGQVYRPVTSLGPGRRLGVWFQGCTLACPGCMSRHTWEATGGRELTVERFAALWRAALADGLDGLTVSGGEPLEQPAALAALLAAADAERRRAGRPADLLVYTGWEPEELAADPATAAALDGADAVITGRYRAGQPTRLAWRGSANQRLTTRTALGRERYAPYLDHRPERPELQVRVSEGEVRVIGVPRPGDLGRIERDLVRRGVTLRETSWRP</sequence>
<organism evidence="7 8">
    <name type="scientific">Kitasatospora purpeofusca</name>
    <dbReference type="NCBI Taxonomy" id="67352"/>
    <lineage>
        <taxon>Bacteria</taxon>
        <taxon>Bacillati</taxon>
        <taxon>Actinomycetota</taxon>
        <taxon>Actinomycetes</taxon>
        <taxon>Kitasatosporales</taxon>
        <taxon>Streptomycetaceae</taxon>
        <taxon>Kitasatospora</taxon>
    </lineage>
</organism>
<proteinExistence type="predicted"/>
<evidence type="ECO:0000256" key="6">
    <source>
        <dbReference type="ARBA" id="ARBA00023014"/>
    </source>
</evidence>
<dbReference type="InterPro" id="IPR013785">
    <property type="entry name" value="Aldolase_TIM"/>
</dbReference>
<evidence type="ECO:0000256" key="3">
    <source>
        <dbReference type="ARBA" id="ARBA00022691"/>
    </source>
</evidence>
<dbReference type="Proteomes" id="UP001432222">
    <property type="component" value="Chromosome"/>
</dbReference>
<dbReference type="SUPFAM" id="SSF102114">
    <property type="entry name" value="Radical SAM enzymes"/>
    <property type="match status" value="1"/>
</dbReference>
<dbReference type="InterPro" id="IPR007197">
    <property type="entry name" value="rSAM"/>
</dbReference>
<gene>
    <name evidence="7" type="ORF">OHA16_34330</name>
</gene>
<dbReference type="SFLD" id="SFLDS00029">
    <property type="entry name" value="Radical_SAM"/>
    <property type="match status" value="1"/>
</dbReference>
<evidence type="ECO:0000256" key="2">
    <source>
        <dbReference type="ARBA" id="ARBA00022485"/>
    </source>
</evidence>
<protein>
    <submittedName>
        <fullName evidence="7">Radical SAM protein</fullName>
    </submittedName>
</protein>
<keyword evidence="4" id="KW-0479">Metal-binding</keyword>
<keyword evidence="5" id="KW-0408">Iron</keyword>
<dbReference type="PANTHER" id="PTHR30352:SF2">
    <property type="entry name" value="ANAEROBIC RIBONUCLEOSIDE-TRIPHOSPHATE REDUCTASE-ACTIVATING PROTEIN"/>
    <property type="match status" value="1"/>
</dbReference>
<dbReference type="PANTHER" id="PTHR30352">
    <property type="entry name" value="PYRUVATE FORMATE-LYASE-ACTIVATING ENZYME"/>
    <property type="match status" value="1"/>
</dbReference>
<evidence type="ECO:0000256" key="5">
    <source>
        <dbReference type="ARBA" id="ARBA00023004"/>
    </source>
</evidence>
<dbReference type="InterPro" id="IPR058240">
    <property type="entry name" value="rSAM_sf"/>
</dbReference>
<dbReference type="EMBL" id="CP108110">
    <property type="protein sequence ID" value="WUQ87607.1"/>
    <property type="molecule type" value="Genomic_DNA"/>
</dbReference>
<name>A0ABZ1U8V3_9ACTN</name>
<dbReference type="Pfam" id="PF13353">
    <property type="entry name" value="Fer4_12"/>
    <property type="match status" value="1"/>
</dbReference>
<keyword evidence="8" id="KW-1185">Reference proteome</keyword>
<dbReference type="Gene3D" id="3.20.20.70">
    <property type="entry name" value="Aldolase class I"/>
    <property type="match status" value="1"/>
</dbReference>